<dbReference type="CDD" id="cd16961">
    <property type="entry name" value="RMtype1_S_TRD-CR_like"/>
    <property type="match status" value="1"/>
</dbReference>
<organism evidence="5 6">
    <name type="scientific">Streptomyces sudanensis</name>
    <dbReference type="NCBI Taxonomy" id="436397"/>
    <lineage>
        <taxon>Bacteria</taxon>
        <taxon>Bacillati</taxon>
        <taxon>Actinomycetota</taxon>
        <taxon>Actinomycetes</taxon>
        <taxon>Kitasatosporales</taxon>
        <taxon>Streptomycetaceae</taxon>
        <taxon>Streptomyces</taxon>
    </lineage>
</organism>
<keyword evidence="1" id="KW-0680">Restriction system</keyword>
<keyword evidence="5" id="KW-0808">Transferase</keyword>
<dbReference type="GO" id="GO:0008168">
    <property type="term" value="F:methyltransferase activity"/>
    <property type="evidence" value="ECO:0007669"/>
    <property type="project" value="UniProtKB-KW"/>
</dbReference>
<dbReference type="SUPFAM" id="SSF116734">
    <property type="entry name" value="DNA methylase specificity domain"/>
    <property type="match status" value="1"/>
</dbReference>
<dbReference type="PANTHER" id="PTHR42998">
    <property type="entry name" value="TYPE I RESTRICTION ENZYME HINDVIIP M PROTEIN-RELATED"/>
    <property type="match status" value="1"/>
</dbReference>
<dbReference type="Gene3D" id="3.40.50.150">
    <property type="entry name" value="Vaccinia Virus protein VP39"/>
    <property type="match status" value="1"/>
</dbReference>
<evidence type="ECO:0000313" key="5">
    <source>
        <dbReference type="EMBL" id="URN16985.1"/>
    </source>
</evidence>
<gene>
    <name evidence="5" type="ORF">MW084_14785</name>
</gene>
<dbReference type="InterPro" id="IPR002052">
    <property type="entry name" value="DNA_methylase_N6_adenine_CS"/>
</dbReference>
<keyword evidence="6" id="KW-1185">Reference proteome</keyword>
<dbReference type="EMBL" id="CP095474">
    <property type="protein sequence ID" value="URN16985.1"/>
    <property type="molecule type" value="Genomic_DNA"/>
</dbReference>
<dbReference type="InterPro" id="IPR003356">
    <property type="entry name" value="DNA_methylase_A-5"/>
</dbReference>
<sequence length="795" mass="85876">MKNNSGGPDGARLLTRTQIADMAGVTRAAVTTWERRAADFPTSRRTAGQDYFYESEILAWLDGKRVPSHRRAPGEDEHTTYGDRARRRGLPAPTTQEDPTENSAQSGFAPREEPDPRDVETVRTLMGPLAERVGGADEAVGYLSLLAALYFLRMTRPAGWRRVEEYPTSGEGLRSSGALLRLIGSEADAALYTSGSLPDMQEALSRLEPRRFEDVVEVVRLVARLGPHAFQLIVEGYEEKTRLGSREFFTPLPVAHLMAELGRNARATAASSVYDPYVRGGELLGAAIDTAAWARGGPNAVGSPPPGMLGQTPNRATLPLASMNLALRGARFALRLKTGGRPWEEAWPREPVDLVLTNPPFNMKDTVQETARSGDWPYGAPPVGNDNLAYAQYALSLLAEGGRAAVVMPNKAGNSGNAAELAIRRAFVEQGVVECVVALPDKLFSGTPVPVCVWLLRHPADAGDHVLFLDARGLGAVRRGGRRVLTYGDVRRVIHSYLANRTGGGSATPYGSSGAIVPGARVDRAALRDADYSLNPIHHVGGSPAPDTGTAGATEEDAWTGVSTLTERCRLLDERTAEVRAGLETDRVRRARRRKVVLAELCDIQAGPSHALLAPRDRTPHGTVPVVSPKHLRDGEVSEGGDERVSAGLAERLKRYRLEADDIVCVRTGVMKPPALVRGHQTGWLMSSNVVRLRCHERAEVLPGYLLAVLSRPDALDWVKDRAAATAAPFITKAVLQSQEVLLPPLDVQREVAELLAVLRERSSAHRELAGAVASAQRLLAEELTGVPSAIRPTV</sequence>
<dbReference type="InterPro" id="IPR029063">
    <property type="entry name" value="SAM-dependent_MTases_sf"/>
</dbReference>
<feature type="region of interest" description="Disordered" evidence="3">
    <location>
        <begin position="537"/>
        <end position="556"/>
    </location>
</feature>
<feature type="compositionally biased region" description="Basic and acidic residues" evidence="3">
    <location>
        <begin position="72"/>
        <end position="84"/>
    </location>
</feature>
<evidence type="ECO:0000313" key="6">
    <source>
        <dbReference type="Proteomes" id="UP001056383"/>
    </source>
</evidence>
<keyword evidence="2" id="KW-0238">DNA-binding</keyword>
<dbReference type="GO" id="GO:0032259">
    <property type="term" value="P:methylation"/>
    <property type="evidence" value="ECO:0007669"/>
    <property type="project" value="UniProtKB-KW"/>
</dbReference>
<feature type="domain" description="DNA methylase adenine-specific" evidence="4">
    <location>
        <begin position="232"/>
        <end position="542"/>
    </location>
</feature>
<accession>A0ABY4TFJ9</accession>
<dbReference type="PRINTS" id="PR00507">
    <property type="entry name" value="N12N6MTFRASE"/>
</dbReference>
<dbReference type="Pfam" id="PF02384">
    <property type="entry name" value="N6_Mtase"/>
    <property type="match status" value="1"/>
</dbReference>
<name>A0ABY4TFJ9_9ACTN</name>
<dbReference type="InterPro" id="IPR052916">
    <property type="entry name" value="Type-I_RE_MTase_Subunit"/>
</dbReference>
<feature type="compositionally biased region" description="Basic and acidic residues" evidence="3">
    <location>
        <begin position="110"/>
        <end position="119"/>
    </location>
</feature>
<evidence type="ECO:0000256" key="3">
    <source>
        <dbReference type="SAM" id="MobiDB-lite"/>
    </source>
</evidence>
<dbReference type="PANTHER" id="PTHR42998:SF1">
    <property type="entry name" value="TYPE I RESTRICTION ENZYME HINDI METHYLASE SUBUNIT"/>
    <property type="match status" value="1"/>
</dbReference>
<evidence type="ECO:0000256" key="2">
    <source>
        <dbReference type="ARBA" id="ARBA00023125"/>
    </source>
</evidence>
<reference evidence="5" key="1">
    <citation type="submission" date="2022-04" db="EMBL/GenBank/DDBJ databases">
        <title>Systematic whole-genome sequencing reveals an unexpected diversity among actinomycetoma pathogens and provides insights into their antibacterial susceptibilities.</title>
        <authorList>
            <person name="Watson A.K."/>
            <person name="Kepplinger B."/>
            <person name="Bakhiet S.M."/>
            <person name="Mhmoud N.A."/>
            <person name="Chapman J."/>
            <person name="Allenby N."/>
            <person name="Mickiewicz K."/>
            <person name="Goodfellow M."/>
            <person name="Fahal A.H."/>
            <person name="Errington J."/>
        </authorList>
    </citation>
    <scope>NUCLEOTIDE SEQUENCE</scope>
    <source>
        <strain evidence="5">SD 504</strain>
    </source>
</reference>
<dbReference type="Gene3D" id="3.90.220.20">
    <property type="entry name" value="DNA methylase specificity domains"/>
    <property type="match status" value="1"/>
</dbReference>
<feature type="region of interest" description="Disordered" evidence="3">
    <location>
        <begin position="67"/>
        <end position="119"/>
    </location>
</feature>
<dbReference type="RefSeq" id="WP_275563629.1">
    <property type="nucleotide sequence ID" value="NZ_CP095474.1"/>
</dbReference>
<dbReference type="SUPFAM" id="SSF53335">
    <property type="entry name" value="S-adenosyl-L-methionine-dependent methyltransferases"/>
    <property type="match status" value="1"/>
</dbReference>
<keyword evidence="5" id="KW-0489">Methyltransferase</keyword>
<dbReference type="Proteomes" id="UP001056383">
    <property type="component" value="Chromosome"/>
</dbReference>
<evidence type="ECO:0000256" key="1">
    <source>
        <dbReference type="ARBA" id="ARBA00022747"/>
    </source>
</evidence>
<proteinExistence type="predicted"/>
<protein>
    <submittedName>
        <fullName evidence="5">N-6 DNA methylase</fullName>
    </submittedName>
</protein>
<dbReference type="InterPro" id="IPR044946">
    <property type="entry name" value="Restrct_endonuc_typeI_TRD_sf"/>
</dbReference>
<dbReference type="PROSITE" id="PS00092">
    <property type="entry name" value="N6_MTASE"/>
    <property type="match status" value="1"/>
</dbReference>
<feature type="compositionally biased region" description="Polar residues" evidence="3">
    <location>
        <begin position="93"/>
        <end position="106"/>
    </location>
</feature>
<evidence type="ECO:0000259" key="4">
    <source>
        <dbReference type="Pfam" id="PF02384"/>
    </source>
</evidence>